<comment type="caution">
    <text evidence="2">The sequence shown here is derived from an EMBL/GenBank/DDBJ whole genome shotgun (WGS) entry which is preliminary data.</text>
</comment>
<organism evidence="2 3">
    <name type="scientific">Saponaria officinalis</name>
    <name type="common">Common soapwort</name>
    <name type="synonym">Lychnis saponaria</name>
    <dbReference type="NCBI Taxonomy" id="3572"/>
    <lineage>
        <taxon>Eukaryota</taxon>
        <taxon>Viridiplantae</taxon>
        <taxon>Streptophyta</taxon>
        <taxon>Embryophyta</taxon>
        <taxon>Tracheophyta</taxon>
        <taxon>Spermatophyta</taxon>
        <taxon>Magnoliopsida</taxon>
        <taxon>eudicotyledons</taxon>
        <taxon>Gunneridae</taxon>
        <taxon>Pentapetalae</taxon>
        <taxon>Caryophyllales</taxon>
        <taxon>Caryophyllaceae</taxon>
        <taxon>Caryophylleae</taxon>
        <taxon>Saponaria</taxon>
    </lineage>
</organism>
<evidence type="ECO:0000259" key="1">
    <source>
        <dbReference type="Pfam" id="PF03372"/>
    </source>
</evidence>
<dbReference type="GO" id="GO:0003824">
    <property type="term" value="F:catalytic activity"/>
    <property type="evidence" value="ECO:0007669"/>
    <property type="project" value="InterPro"/>
</dbReference>
<keyword evidence="3" id="KW-1185">Reference proteome</keyword>
<dbReference type="Proteomes" id="UP001443914">
    <property type="component" value="Unassembled WGS sequence"/>
</dbReference>
<gene>
    <name evidence="2" type="ORF">RND81_05G179700</name>
</gene>
<reference evidence="2" key="1">
    <citation type="submission" date="2024-03" db="EMBL/GenBank/DDBJ databases">
        <title>WGS assembly of Saponaria officinalis var. Norfolk2.</title>
        <authorList>
            <person name="Jenkins J."/>
            <person name="Shu S."/>
            <person name="Grimwood J."/>
            <person name="Barry K."/>
            <person name="Goodstein D."/>
            <person name="Schmutz J."/>
            <person name="Leebens-Mack J."/>
            <person name="Osbourn A."/>
        </authorList>
    </citation>
    <scope>NUCLEOTIDE SEQUENCE [LARGE SCALE GENOMIC DNA]</scope>
    <source>
        <strain evidence="2">JIC</strain>
    </source>
</reference>
<dbReference type="PANTHER" id="PTHR33710:SF64">
    <property type="entry name" value="ENDONUCLEASE_EXONUCLEASE_PHOSPHATASE DOMAIN-CONTAINING PROTEIN"/>
    <property type="match status" value="1"/>
</dbReference>
<dbReference type="Gene3D" id="3.60.10.10">
    <property type="entry name" value="Endonuclease/exonuclease/phosphatase"/>
    <property type="match status" value="1"/>
</dbReference>
<proteinExistence type="predicted"/>
<name>A0AAW1KYY8_SAPOF</name>
<evidence type="ECO:0000313" key="3">
    <source>
        <dbReference type="Proteomes" id="UP001443914"/>
    </source>
</evidence>
<sequence length="247" mass="27904">MKICSWNVRGCNNPLKFKEVIDFFKVNKVDVMGILETKIREHKAARVINRYVCGLKVVCNYNVLGNGRIWLVWNPRTVTVLPITSYPQFVHCVITHHGSNSTCFGSFVYASNDPTIRIGLWDSLRSLNVTQEWLVLGDFNVVRDASERISISLPNLADILDFNSCLLSCGLVDLQSTRVWSKLDRALVNGAWFSNFGSPVVAFLPSGMSDHSSVLVSVLPAHYRPLRFSFLNYWSSFPGFQSLIHET</sequence>
<dbReference type="SUPFAM" id="SSF56219">
    <property type="entry name" value="DNase I-like"/>
    <property type="match status" value="1"/>
</dbReference>
<evidence type="ECO:0000313" key="2">
    <source>
        <dbReference type="EMBL" id="KAK9725948.1"/>
    </source>
</evidence>
<dbReference type="EMBL" id="JBDFQZ010000005">
    <property type="protein sequence ID" value="KAK9725948.1"/>
    <property type="molecule type" value="Genomic_DNA"/>
</dbReference>
<protein>
    <recommendedName>
        <fullName evidence="1">Endonuclease/exonuclease/phosphatase domain-containing protein</fullName>
    </recommendedName>
</protein>
<dbReference type="InterPro" id="IPR036691">
    <property type="entry name" value="Endo/exonu/phosph_ase_sf"/>
</dbReference>
<dbReference type="AlphaFoldDB" id="A0AAW1KYY8"/>
<dbReference type="InterPro" id="IPR005135">
    <property type="entry name" value="Endo/exonuclease/phosphatase"/>
</dbReference>
<dbReference type="PANTHER" id="PTHR33710">
    <property type="entry name" value="BNAC02G09200D PROTEIN"/>
    <property type="match status" value="1"/>
</dbReference>
<accession>A0AAW1KYY8</accession>
<dbReference type="Pfam" id="PF03372">
    <property type="entry name" value="Exo_endo_phos"/>
    <property type="match status" value="1"/>
</dbReference>
<feature type="domain" description="Endonuclease/exonuclease/phosphatase" evidence="1">
    <location>
        <begin position="4"/>
        <end position="211"/>
    </location>
</feature>